<comment type="caution">
    <text evidence="1">The sequence shown here is derived from an EMBL/GenBank/DDBJ whole genome shotgun (WGS) entry which is preliminary data.</text>
</comment>
<dbReference type="Proteomes" id="UP000008948">
    <property type="component" value="Unassembled WGS sequence"/>
</dbReference>
<dbReference type="EMBL" id="AIMH01000013">
    <property type="protein sequence ID" value="EJF98458.1"/>
    <property type="molecule type" value="Genomic_DNA"/>
</dbReference>
<reference evidence="1 2" key="1">
    <citation type="submission" date="2012-03" db="EMBL/GenBank/DDBJ databases">
        <title>The Genome Sequence of Bartonella vinsonii subsp. arupensis str. Pm136co.</title>
        <authorList>
            <consortium name="The Broad Institute Genome Sequencing Platform"/>
            <consortium name="The Broad Institute Genome Sequencing Center for Infectious Disease"/>
            <person name="Feldgarden M."/>
            <person name="Kirby J."/>
            <person name="Kosoy M."/>
            <person name="Birtles R."/>
            <person name="Probert W.S."/>
            <person name="Chiaraviglio L."/>
            <person name="Young S.K."/>
            <person name="Zeng Q."/>
            <person name="Gargeya S."/>
            <person name="Fitzgerald M."/>
            <person name="Haas B."/>
            <person name="Abouelleil A."/>
            <person name="Alvarado L."/>
            <person name="Arachchi H.M."/>
            <person name="Berlin A."/>
            <person name="Chapman S.B."/>
            <person name="Gearin G."/>
            <person name="Goldberg J."/>
            <person name="Griggs A."/>
            <person name="Gujja S."/>
            <person name="Hansen M."/>
            <person name="Heiman D."/>
            <person name="Howarth C."/>
            <person name="Larimer J."/>
            <person name="Lui A."/>
            <person name="MacDonald P.J.P."/>
            <person name="McCowen C."/>
            <person name="Montmayeur A."/>
            <person name="Murphy C."/>
            <person name="Neiman D."/>
            <person name="Pearson M."/>
            <person name="Priest M."/>
            <person name="Roberts A."/>
            <person name="Saif S."/>
            <person name="Shea T."/>
            <person name="Sisk P."/>
            <person name="Stolte C."/>
            <person name="Sykes S."/>
            <person name="Wortman J."/>
            <person name="Nusbaum C."/>
            <person name="Birren B."/>
        </authorList>
    </citation>
    <scope>NUCLEOTIDE SEQUENCE [LARGE SCALE GENOMIC DNA]</scope>
    <source>
        <strain evidence="1 2">Pm136co</strain>
    </source>
</reference>
<keyword evidence="2" id="KW-1185">Reference proteome</keyword>
<accession>A0ABN0GR28</accession>
<organism evidence="1 2">
    <name type="scientific">Bartonella vinsonii subsp. arupensis Pm136co</name>
    <dbReference type="NCBI Taxonomy" id="1094561"/>
    <lineage>
        <taxon>Bacteria</taxon>
        <taxon>Pseudomonadati</taxon>
        <taxon>Pseudomonadota</taxon>
        <taxon>Alphaproteobacteria</taxon>
        <taxon>Hyphomicrobiales</taxon>
        <taxon>Bartonellaceae</taxon>
        <taxon>Bartonella</taxon>
    </lineage>
</organism>
<evidence type="ECO:0000313" key="2">
    <source>
        <dbReference type="Proteomes" id="UP000008948"/>
    </source>
</evidence>
<name>A0ABN0GR28_BARVI</name>
<gene>
    <name evidence="1" type="ORF">MEI_00547</name>
</gene>
<protein>
    <submittedName>
        <fullName evidence="1">Uncharacterized protein</fullName>
    </submittedName>
</protein>
<proteinExistence type="predicted"/>
<sequence>MDGLALAEVFFTFLERERFQDVKYLLAPAVYREL</sequence>
<evidence type="ECO:0000313" key="1">
    <source>
        <dbReference type="EMBL" id="EJF98458.1"/>
    </source>
</evidence>